<dbReference type="Proteomes" id="UP001497472">
    <property type="component" value="Unassembled WGS sequence"/>
</dbReference>
<evidence type="ECO:0000256" key="2">
    <source>
        <dbReference type="ARBA" id="ARBA00022884"/>
    </source>
</evidence>
<dbReference type="EMBL" id="CAVLEF010000011">
    <property type="protein sequence ID" value="CAK1549438.1"/>
    <property type="molecule type" value="Genomic_DNA"/>
</dbReference>
<feature type="domain" description="RRM" evidence="6">
    <location>
        <begin position="7"/>
        <end position="80"/>
    </location>
</feature>
<evidence type="ECO:0000313" key="7">
    <source>
        <dbReference type="EMBL" id="CAK1549438.1"/>
    </source>
</evidence>
<organism evidence="7 8">
    <name type="scientific">Leptosia nina</name>
    <dbReference type="NCBI Taxonomy" id="320188"/>
    <lineage>
        <taxon>Eukaryota</taxon>
        <taxon>Metazoa</taxon>
        <taxon>Ecdysozoa</taxon>
        <taxon>Arthropoda</taxon>
        <taxon>Hexapoda</taxon>
        <taxon>Insecta</taxon>
        <taxon>Pterygota</taxon>
        <taxon>Neoptera</taxon>
        <taxon>Endopterygota</taxon>
        <taxon>Lepidoptera</taxon>
        <taxon>Glossata</taxon>
        <taxon>Ditrysia</taxon>
        <taxon>Papilionoidea</taxon>
        <taxon>Pieridae</taxon>
        <taxon>Pierinae</taxon>
        <taxon>Leptosia</taxon>
    </lineage>
</organism>
<protein>
    <recommendedName>
        <fullName evidence="6">RRM domain-containing protein</fullName>
    </recommendedName>
</protein>
<feature type="compositionally biased region" description="Basic residues" evidence="5">
    <location>
        <begin position="170"/>
        <end position="192"/>
    </location>
</feature>
<dbReference type="AlphaFoldDB" id="A0AAV1JIS7"/>
<dbReference type="GO" id="GO:0005654">
    <property type="term" value="C:nucleoplasm"/>
    <property type="evidence" value="ECO:0007669"/>
    <property type="project" value="UniProtKB-SubCell"/>
</dbReference>
<gene>
    <name evidence="7" type="ORF">LNINA_LOCUS8731</name>
</gene>
<evidence type="ECO:0000259" key="6">
    <source>
        <dbReference type="PROSITE" id="PS50102"/>
    </source>
</evidence>
<dbReference type="InterPro" id="IPR012677">
    <property type="entry name" value="Nucleotide-bd_a/b_plait_sf"/>
</dbReference>
<evidence type="ECO:0000256" key="4">
    <source>
        <dbReference type="PROSITE-ProRule" id="PRU00176"/>
    </source>
</evidence>
<name>A0AAV1JIS7_9NEOP</name>
<dbReference type="PANTHER" id="PTHR13798:SF11">
    <property type="entry name" value="RNA-BINDING PROTEIN 7-RELATED"/>
    <property type="match status" value="1"/>
</dbReference>
<dbReference type="PANTHER" id="PTHR13798">
    <property type="entry name" value="RNA BINDING MOTIF RBM PROTEIN -RELATED"/>
    <property type="match status" value="1"/>
</dbReference>
<evidence type="ECO:0000256" key="5">
    <source>
        <dbReference type="SAM" id="MobiDB-lite"/>
    </source>
</evidence>
<keyword evidence="8" id="KW-1185">Reference proteome</keyword>
<dbReference type="Pfam" id="PF00076">
    <property type="entry name" value="RRM_1"/>
    <property type="match status" value="1"/>
</dbReference>
<feature type="compositionally biased region" description="Basic and acidic residues" evidence="5">
    <location>
        <begin position="155"/>
        <end position="169"/>
    </location>
</feature>
<keyword evidence="2 4" id="KW-0694">RNA-binding</keyword>
<dbReference type="InterPro" id="IPR035979">
    <property type="entry name" value="RBD_domain_sf"/>
</dbReference>
<dbReference type="InterPro" id="IPR052285">
    <property type="entry name" value="NEXT_complex_subunit"/>
</dbReference>
<dbReference type="Gene3D" id="3.30.70.330">
    <property type="match status" value="1"/>
</dbReference>
<dbReference type="SMART" id="SM00360">
    <property type="entry name" value="RRM"/>
    <property type="match status" value="1"/>
</dbReference>
<feature type="region of interest" description="Disordered" evidence="5">
    <location>
        <begin position="149"/>
        <end position="192"/>
    </location>
</feature>
<comment type="caution">
    <text evidence="7">The sequence shown here is derived from an EMBL/GenBank/DDBJ whole genome shotgun (WGS) entry which is preliminary data.</text>
</comment>
<keyword evidence="3" id="KW-0539">Nucleus</keyword>
<dbReference type="GO" id="GO:0000381">
    <property type="term" value="P:regulation of alternative mRNA splicing, via spliceosome"/>
    <property type="evidence" value="ECO:0007669"/>
    <property type="project" value="TreeGrafter"/>
</dbReference>
<proteinExistence type="predicted"/>
<evidence type="ECO:0000256" key="1">
    <source>
        <dbReference type="ARBA" id="ARBA00004642"/>
    </source>
</evidence>
<dbReference type="SUPFAM" id="SSF54928">
    <property type="entry name" value="RNA-binding domain, RBD"/>
    <property type="match status" value="1"/>
</dbReference>
<accession>A0AAV1JIS7</accession>
<evidence type="ECO:0000313" key="8">
    <source>
        <dbReference type="Proteomes" id="UP001497472"/>
    </source>
</evidence>
<reference evidence="7 8" key="1">
    <citation type="submission" date="2023-11" db="EMBL/GenBank/DDBJ databases">
        <authorList>
            <person name="Okamura Y."/>
        </authorList>
    </citation>
    <scope>NUCLEOTIDE SEQUENCE [LARGE SCALE GENOMIC DNA]</scope>
</reference>
<comment type="subcellular location">
    <subcellularLocation>
        <location evidence="1">Nucleus</location>
        <location evidence="1">Nucleoplasm</location>
    </subcellularLocation>
</comment>
<dbReference type="CDD" id="cd12336">
    <property type="entry name" value="RRM_RBM7_like"/>
    <property type="match status" value="1"/>
</dbReference>
<sequence>MSEEDTKTIWCGNLSEQVNEELLYELFLQAGPLEKVRIPRDRDGRQRNFAFITYRHEVSVPYALNLFSGTALYNRTLSIQCRGQMVPLPPPIRAYGTEVPIEFHDTSVIQQFEDMTEKMKDDTQRPVPLFRNEMNDALVLASLQGNWSHRHHPYKQKESRPYARDDYRHRDNKKKRSSHWRDRKNQRHHRRD</sequence>
<dbReference type="GO" id="GO:0003727">
    <property type="term" value="F:single-stranded RNA binding"/>
    <property type="evidence" value="ECO:0007669"/>
    <property type="project" value="TreeGrafter"/>
</dbReference>
<dbReference type="InterPro" id="IPR000504">
    <property type="entry name" value="RRM_dom"/>
</dbReference>
<dbReference type="PROSITE" id="PS50102">
    <property type="entry name" value="RRM"/>
    <property type="match status" value="1"/>
</dbReference>
<evidence type="ECO:0000256" key="3">
    <source>
        <dbReference type="ARBA" id="ARBA00023242"/>
    </source>
</evidence>